<dbReference type="OrthoDB" id="3296479at2"/>
<protein>
    <submittedName>
        <fullName evidence="1">Uncharacterized protein</fullName>
    </submittedName>
</protein>
<keyword evidence="2" id="KW-1185">Reference proteome</keyword>
<dbReference type="EMBL" id="LLZH01000331">
    <property type="protein sequence ID" value="KUL23545.1"/>
    <property type="molecule type" value="Genomic_DNA"/>
</dbReference>
<dbReference type="Proteomes" id="UP000053244">
    <property type="component" value="Unassembled WGS sequence"/>
</dbReference>
<gene>
    <name evidence="1" type="ORF">ADL15_46100</name>
</gene>
<evidence type="ECO:0000313" key="1">
    <source>
        <dbReference type="EMBL" id="KUL23545.1"/>
    </source>
</evidence>
<organism evidence="1 2">
    <name type="scientific">Actinoplanes awajinensis subsp. mycoplanecinus</name>
    <dbReference type="NCBI Taxonomy" id="135947"/>
    <lineage>
        <taxon>Bacteria</taxon>
        <taxon>Bacillati</taxon>
        <taxon>Actinomycetota</taxon>
        <taxon>Actinomycetes</taxon>
        <taxon>Micromonosporales</taxon>
        <taxon>Micromonosporaceae</taxon>
        <taxon>Actinoplanes</taxon>
    </lineage>
</organism>
<name>A0A117MLA3_9ACTN</name>
<proteinExistence type="predicted"/>
<reference evidence="1 2" key="1">
    <citation type="submission" date="2015-10" db="EMBL/GenBank/DDBJ databases">
        <authorList>
            <person name="Gilbert D.G."/>
        </authorList>
    </citation>
    <scope>NUCLEOTIDE SEQUENCE [LARGE SCALE GENOMIC DNA]</scope>
    <source>
        <strain evidence="1 2">NRRL B-16712</strain>
    </source>
</reference>
<accession>A0A117MLA3</accession>
<comment type="caution">
    <text evidence="1">The sequence shown here is derived from an EMBL/GenBank/DDBJ whole genome shotgun (WGS) entry which is preliminary data.</text>
</comment>
<dbReference type="AlphaFoldDB" id="A0A117MLA3"/>
<evidence type="ECO:0000313" key="2">
    <source>
        <dbReference type="Proteomes" id="UP000053244"/>
    </source>
</evidence>
<sequence>MRIGRRLLGVAVAGLVLVIALGAIALVRWKAAGVAHALVPPTGAATPSFLGPEYERDVADRGALIALRLRSDRGRATVRSYAMPPGSPWLQSRELVATQLDHWEQVGDCADDLEATIVECTWREPTRWWPREVALTMMRLPSAGKARSDRTGATFVIIGSGVGG</sequence>
<dbReference type="RefSeq" id="WP_067706207.1">
    <property type="nucleotide sequence ID" value="NZ_LLZH01000331.1"/>
</dbReference>